<dbReference type="RefSeq" id="WP_090351176.1">
    <property type="nucleotide sequence ID" value="NZ_LT629751.1"/>
</dbReference>
<dbReference type="Pfam" id="PF07963">
    <property type="entry name" value="N_methyl"/>
    <property type="match status" value="1"/>
</dbReference>
<gene>
    <name evidence="6" type="ORF">SAMN05216221_3693</name>
</gene>
<evidence type="ECO:0000256" key="2">
    <source>
        <dbReference type="ARBA" id="ARBA00022481"/>
    </source>
</evidence>
<dbReference type="PANTHER" id="PTHR30093:SF34">
    <property type="entry name" value="PREPILIN PEPTIDASE-DEPENDENT PROTEIN D"/>
    <property type="match status" value="1"/>
</dbReference>
<keyword evidence="2" id="KW-0488">Methylation</keyword>
<dbReference type="PROSITE" id="PS00409">
    <property type="entry name" value="PROKAR_NTER_METHYL"/>
    <property type="match status" value="1"/>
</dbReference>
<dbReference type="GO" id="GO:0009289">
    <property type="term" value="C:pilus"/>
    <property type="evidence" value="ECO:0007669"/>
    <property type="project" value="InterPro"/>
</dbReference>
<comment type="similarity">
    <text evidence="1 4">Belongs to the N-Me-Phe pilin family.</text>
</comment>
<dbReference type="OrthoDB" id="115249at2"/>
<dbReference type="InterPro" id="IPR001082">
    <property type="entry name" value="Pilin"/>
</dbReference>
<evidence type="ECO:0000256" key="3">
    <source>
        <dbReference type="ARBA" id="ARBA00029638"/>
    </source>
</evidence>
<name>A0A1H1Y819_9PSED</name>
<keyword evidence="7" id="KW-1185">Reference proteome</keyword>
<evidence type="ECO:0000313" key="7">
    <source>
        <dbReference type="Proteomes" id="UP000243359"/>
    </source>
</evidence>
<organism evidence="6 7">
    <name type="scientific">Pseudomonas oryzae</name>
    <dbReference type="NCBI Taxonomy" id="1392877"/>
    <lineage>
        <taxon>Bacteria</taxon>
        <taxon>Pseudomonadati</taxon>
        <taxon>Pseudomonadota</taxon>
        <taxon>Gammaproteobacteria</taxon>
        <taxon>Pseudomonadales</taxon>
        <taxon>Pseudomonadaceae</taxon>
        <taxon>Pseudomonas</taxon>
    </lineage>
</organism>
<sequence>MKAQLQKGFTLIELMIVVAIIGILAAVALPAYQDYTIRSRVTEGVGLAASAKQMIGEVNTAAELTATANTWNAQANGTGATSKYVTSVQVDPGTGEITVTFNEANVGNIPAASTLVYTPYVQTGVAPVQLAANFGTGNTGSVDWGCASVNNAVSTARNLPALNVGTLPPQFAPSECR</sequence>
<reference evidence="7" key="1">
    <citation type="submission" date="2016-10" db="EMBL/GenBank/DDBJ databases">
        <authorList>
            <person name="Varghese N."/>
            <person name="Submissions S."/>
        </authorList>
    </citation>
    <scope>NUCLEOTIDE SEQUENCE [LARGE SCALE GENOMIC DNA]</scope>
    <source>
        <strain evidence="7">KCTC 32247</strain>
    </source>
</reference>
<accession>A0A1H1Y819</accession>
<dbReference type="InterPro" id="IPR045584">
    <property type="entry name" value="Pilin-like"/>
</dbReference>
<dbReference type="STRING" id="1392877.SAMN05216221_3693"/>
<evidence type="ECO:0000313" key="6">
    <source>
        <dbReference type="EMBL" id="SDT17531.1"/>
    </source>
</evidence>
<dbReference type="Pfam" id="PF00114">
    <property type="entry name" value="Pilin"/>
    <property type="match status" value="1"/>
</dbReference>
<dbReference type="AlphaFoldDB" id="A0A1H1Y819"/>
<dbReference type="PANTHER" id="PTHR30093">
    <property type="entry name" value="GENERAL SECRETION PATHWAY PROTEIN G"/>
    <property type="match status" value="1"/>
</dbReference>
<protein>
    <recommendedName>
        <fullName evidence="3">Pilin</fullName>
    </recommendedName>
</protein>
<dbReference type="Gene3D" id="3.30.700.10">
    <property type="entry name" value="Glycoprotein, Type 4 Pilin"/>
    <property type="match status" value="1"/>
</dbReference>
<keyword evidence="5" id="KW-0472">Membrane</keyword>
<dbReference type="SUPFAM" id="SSF54523">
    <property type="entry name" value="Pili subunits"/>
    <property type="match status" value="1"/>
</dbReference>
<feature type="transmembrane region" description="Helical" evidence="5">
    <location>
        <begin position="12"/>
        <end position="32"/>
    </location>
</feature>
<keyword evidence="5" id="KW-1133">Transmembrane helix</keyword>
<evidence type="ECO:0000256" key="5">
    <source>
        <dbReference type="SAM" id="Phobius"/>
    </source>
</evidence>
<evidence type="ECO:0000256" key="1">
    <source>
        <dbReference type="ARBA" id="ARBA00005233"/>
    </source>
</evidence>
<evidence type="ECO:0000256" key="4">
    <source>
        <dbReference type="RuleBase" id="RU000389"/>
    </source>
</evidence>
<keyword evidence="5" id="KW-0812">Transmembrane</keyword>
<proteinExistence type="inferred from homology"/>
<dbReference type="Proteomes" id="UP000243359">
    <property type="component" value="Chromosome I"/>
</dbReference>
<keyword evidence="4" id="KW-0281">Fimbrium</keyword>
<dbReference type="NCBIfam" id="TIGR02532">
    <property type="entry name" value="IV_pilin_GFxxxE"/>
    <property type="match status" value="1"/>
</dbReference>
<dbReference type="EMBL" id="LT629751">
    <property type="protein sequence ID" value="SDT17531.1"/>
    <property type="molecule type" value="Genomic_DNA"/>
</dbReference>
<dbReference type="GO" id="GO:0007155">
    <property type="term" value="P:cell adhesion"/>
    <property type="evidence" value="ECO:0007669"/>
    <property type="project" value="InterPro"/>
</dbReference>
<dbReference type="InterPro" id="IPR012902">
    <property type="entry name" value="N_methyl_site"/>
</dbReference>